<dbReference type="HOGENOM" id="CLU_013084_2_1_1"/>
<dbReference type="OrthoDB" id="2689725at2759"/>
<dbReference type="STRING" id="650164.K5UI37"/>
<dbReference type="RefSeq" id="XP_007402259.1">
    <property type="nucleotide sequence ID" value="XM_007402197.1"/>
</dbReference>
<dbReference type="GeneID" id="18907458"/>
<dbReference type="InterPro" id="IPR040521">
    <property type="entry name" value="KDZ"/>
</dbReference>
<sequence>FADTFEVYVRVIRAVNHRIYAVLGWNTPDWRPLHACRACCYKVKDEPPLRFSRIFCLDSNNSLKRVAAATLGGRTAADVRTFDDASYYLPRDFVDCFATEVRDTMSEQPATLPSDPVKAALAQKLLEQCVKNWKAAAGEEKKQMWRMFDESGLFASACRHGFILWITDMVRSRELAKYPLSIMRKILDTFEPDFAGAYDISCVFETTINNSSLGDDYRAKNGRMFVPAFHGYSHSHICQLQFHPNIIEGMGIEDAECLERVFSGSNKLAPIVRYASLFCRMLLIEEYFKQWDEEKYLNLGLFMPNNYVQALDTVEQETVALAQAAAEQGVTEELMQQWALEEREFFTTLGDELEYDIRAIAYVELLQQLRVLEPKMTRATMQFHAFEPSGSKAVYGHDVRRTNKLEAKRRHAIDQHYCITFELVQLEVAMGITQRWTPLDEPYKEALKYMRDRHYRRALEKLQKLVVQRLFELDKLNIAETGYKMRTHLAKSLQVRCKTIRRALDQYNTAAAAMNPPRPALDWDKISHYSFLEEFTLLQDTRNDICERAWAKPVIRESIKSYRRLNRAKEEITRLNCEVVRVHTAIQDEAILFKEALASLDNGNPLRGALAEFIVRRTKSNDHLLLRIRQIYALAGYTGKHGPGEALRNMNGDAAFSLLTALPTADGDTHNKHDDRDRALGVSDDESDSGDDTLGNDEAEEQMGALIQYIAELALL</sequence>
<evidence type="ECO:0008006" key="4">
    <source>
        <dbReference type="Google" id="ProtNLM"/>
    </source>
</evidence>
<evidence type="ECO:0000256" key="1">
    <source>
        <dbReference type="SAM" id="MobiDB-lite"/>
    </source>
</evidence>
<dbReference type="EMBL" id="JH930514">
    <property type="protein sequence ID" value="EKM49186.1"/>
    <property type="molecule type" value="Genomic_DNA"/>
</dbReference>
<keyword evidence="3" id="KW-1185">Reference proteome</keyword>
<organism evidence="2 3">
    <name type="scientific">Phanerochaete carnosa (strain HHB-10118-sp)</name>
    <name type="common">White-rot fungus</name>
    <name type="synonym">Peniophora carnosa</name>
    <dbReference type="NCBI Taxonomy" id="650164"/>
    <lineage>
        <taxon>Eukaryota</taxon>
        <taxon>Fungi</taxon>
        <taxon>Dikarya</taxon>
        <taxon>Basidiomycota</taxon>
        <taxon>Agaricomycotina</taxon>
        <taxon>Agaricomycetes</taxon>
        <taxon>Polyporales</taxon>
        <taxon>Phanerochaetaceae</taxon>
        <taxon>Phanerochaete</taxon>
    </lineage>
</organism>
<reference evidence="2 3" key="1">
    <citation type="journal article" date="2012" name="BMC Genomics">
        <title>Comparative genomics of the white-rot fungi, Phanerochaete carnosa and P. chrysosporium, to elucidate the genetic basis of the distinct wood types they colonize.</title>
        <authorList>
            <person name="Suzuki H."/>
            <person name="MacDonald J."/>
            <person name="Syed K."/>
            <person name="Salamov A."/>
            <person name="Hori C."/>
            <person name="Aerts A."/>
            <person name="Henrissat B."/>
            <person name="Wiebenga A."/>
            <person name="vanKuyk P.A."/>
            <person name="Barry K."/>
            <person name="Lindquist E."/>
            <person name="LaButti K."/>
            <person name="Lapidus A."/>
            <person name="Lucas S."/>
            <person name="Coutinho P."/>
            <person name="Gong Y."/>
            <person name="Samejima M."/>
            <person name="Mahadevan R."/>
            <person name="Abou-Zaid M."/>
            <person name="de Vries R.P."/>
            <person name="Igarashi K."/>
            <person name="Yadav J.S."/>
            <person name="Grigoriev I.V."/>
            <person name="Master E.R."/>
        </authorList>
    </citation>
    <scope>NUCLEOTIDE SEQUENCE [LARGE SCALE GENOMIC DNA]</scope>
    <source>
        <strain evidence="2 3">HHB-10118-sp</strain>
    </source>
</reference>
<dbReference type="KEGG" id="pco:PHACADRAFT_107267"/>
<evidence type="ECO:0000313" key="2">
    <source>
        <dbReference type="EMBL" id="EKM49186.1"/>
    </source>
</evidence>
<dbReference type="AlphaFoldDB" id="K5UI37"/>
<feature type="region of interest" description="Disordered" evidence="1">
    <location>
        <begin position="665"/>
        <end position="696"/>
    </location>
</feature>
<evidence type="ECO:0000313" key="3">
    <source>
        <dbReference type="Proteomes" id="UP000008370"/>
    </source>
</evidence>
<dbReference type="PANTHER" id="PTHR33096:SF1">
    <property type="entry name" value="CXC1-LIKE CYSTEINE CLUSTER ASSOCIATED WITH KDZ TRANSPOSASES DOMAIN-CONTAINING PROTEIN"/>
    <property type="match status" value="1"/>
</dbReference>
<feature type="compositionally biased region" description="Basic and acidic residues" evidence="1">
    <location>
        <begin position="667"/>
        <end position="679"/>
    </location>
</feature>
<accession>K5UI37</accession>
<protein>
    <recommendedName>
        <fullName evidence="4">CxC1-like cysteine cluster associated with KDZ transposases domain-containing protein</fullName>
    </recommendedName>
</protein>
<feature type="compositionally biased region" description="Acidic residues" evidence="1">
    <location>
        <begin position="683"/>
        <end position="696"/>
    </location>
</feature>
<proteinExistence type="predicted"/>
<dbReference type="PANTHER" id="PTHR33096">
    <property type="entry name" value="CXC2 DOMAIN-CONTAINING PROTEIN"/>
    <property type="match status" value="1"/>
</dbReference>
<dbReference type="Pfam" id="PF18758">
    <property type="entry name" value="KDZ"/>
    <property type="match status" value="1"/>
</dbReference>
<dbReference type="InParanoid" id="K5UI37"/>
<gene>
    <name evidence="2" type="ORF">PHACADRAFT_107267</name>
</gene>
<feature type="non-terminal residue" evidence="2">
    <location>
        <position position="716"/>
    </location>
</feature>
<name>K5UI37_PHACS</name>
<dbReference type="Proteomes" id="UP000008370">
    <property type="component" value="Unassembled WGS sequence"/>
</dbReference>